<dbReference type="AlphaFoldDB" id="A0A948THE4"/>
<dbReference type="EMBL" id="JAHLFE010000193">
    <property type="protein sequence ID" value="MBU3845085.1"/>
    <property type="molecule type" value="Genomic_DNA"/>
</dbReference>
<proteinExistence type="predicted"/>
<name>A0A948THE4_9GAMM</name>
<evidence type="ECO:0000256" key="1">
    <source>
        <dbReference type="SAM" id="MobiDB-lite"/>
    </source>
</evidence>
<accession>A0A948THE4</accession>
<organism evidence="2 3">
    <name type="scientific">Candidatus Anaerobiospirillum pullicola</name>
    <dbReference type="NCBI Taxonomy" id="2838451"/>
    <lineage>
        <taxon>Bacteria</taxon>
        <taxon>Pseudomonadati</taxon>
        <taxon>Pseudomonadota</taxon>
        <taxon>Gammaproteobacteria</taxon>
        <taxon>Aeromonadales</taxon>
        <taxon>Succinivibrionaceae</taxon>
        <taxon>Anaerobiospirillum</taxon>
    </lineage>
</organism>
<dbReference type="Proteomes" id="UP000733611">
    <property type="component" value="Unassembled WGS sequence"/>
</dbReference>
<feature type="compositionally biased region" description="Polar residues" evidence="1">
    <location>
        <begin position="571"/>
        <end position="603"/>
    </location>
</feature>
<reference evidence="2" key="2">
    <citation type="submission" date="2021-04" db="EMBL/GenBank/DDBJ databases">
        <authorList>
            <person name="Gilroy R."/>
        </authorList>
    </citation>
    <scope>NUCLEOTIDE SEQUENCE</scope>
    <source>
        <strain evidence="2">378</strain>
    </source>
</reference>
<gene>
    <name evidence="2" type="ORF">H9847_09545</name>
</gene>
<reference evidence="2" key="1">
    <citation type="journal article" date="2021" name="PeerJ">
        <title>Extensive microbial diversity within the chicken gut microbiome revealed by metagenomics and culture.</title>
        <authorList>
            <person name="Gilroy R."/>
            <person name="Ravi A."/>
            <person name="Getino M."/>
            <person name="Pursley I."/>
            <person name="Horton D.L."/>
            <person name="Alikhan N.F."/>
            <person name="Baker D."/>
            <person name="Gharbi K."/>
            <person name="Hall N."/>
            <person name="Watson M."/>
            <person name="Adriaenssens E.M."/>
            <person name="Foster-Nyarko E."/>
            <person name="Jarju S."/>
            <person name="Secka A."/>
            <person name="Antonio M."/>
            <person name="Oren A."/>
            <person name="Chaudhuri R.R."/>
            <person name="La Ragione R."/>
            <person name="Hildebrand F."/>
            <person name="Pallen M.J."/>
        </authorList>
    </citation>
    <scope>NUCLEOTIDE SEQUENCE</scope>
    <source>
        <strain evidence="2">378</strain>
    </source>
</reference>
<evidence type="ECO:0000313" key="2">
    <source>
        <dbReference type="EMBL" id="MBU3845085.1"/>
    </source>
</evidence>
<feature type="region of interest" description="Disordered" evidence="1">
    <location>
        <begin position="571"/>
        <end position="625"/>
    </location>
</feature>
<comment type="caution">
    <text evidence="2">The sequence shown here is derived from an EMBL/GenBank/DDBJ whole genome shotgun (WGS) entry which is preliminary data.</text>
</comment>
<protein>
    <submittedName>
        <fullName evidence="2">Uncharacterized protein</fullName>
    </submittedName>
</protein>
<feature type="compositionally biased region" description="Low complexity" evidence="1">
    <location>
        <begin position="541"/>
        <end position="553"/>
    </location>
</feature>
<evidence type="ECO:0000313" key="3">
    <source>
        <dbReference type="Proteomes" id="UP000733611"/>
    </source>
</evidence>
<sequence length="692" mass="74899">MTAYNNPQAEQAFNGLVQTLLLHFPSFITPQENQTLQQLIPLASNPSFLPNLLPQVLQIAATVKLRSQQSFEHTMSLLNQGIESLQQLAVNPNATVNQVTPTAPLATASPLTGFMGGVGAAPMTATNAMGMGMAAMSTAPAMGMGTPMGGNAMGNMGSMPPAAADANTAFSSAQPDTVVQTPAEKAAHNALFGVSASKTTATLQGKETKGNTEERTYSVEMEKARLRSMEQAKEILERFRPLLDEDDIHYLQRKVIAVGGTTYQKQIQRIIDKVKAVYPDYKPIGTRSRRMEYTVPTTDANGHKLNSSERNRLQTKEIAKNLLQKFDPWLNLEQRLYLSKVADKGVTYLEKIRAIESELENAPFAAQAKKELLNKVTAGNDADDTTGKSTVIKAGEQQQSHAAVYMSRSENNTAAPAQATAPVSATTGAKSVSESAWAPSKNKVKDINESRPTFIPRIDTTNPGTVADTRRAAQRLFRVYKERLTPEERETVERILANNEANGPYIEHLFQECALRPAPAATQRESKYKPYQQGPQQEQATTVYTSGSTTGSEGNSGIGSLGAILRDAFNQKGTPSTNAATAKPQAGNSNRAWNTPSRVNQVSVGPAASTPASGEAAPTASAENKTAISASLKAQSKRLARDLIENHSAEIRDHEVTFLTTMMRLGCDDMESFHKLNDMAKLITSRSRMISR</sequence>
<feature type="region of interest" description="Disordered" evidence="1">
    <location>
        <begin position="521"/>
        <end position="559"/>
    </location>
</feature>